<evidence type="ECO:0000256" key="5">
    <source>
        <dbReference type="ARBA" id="ARBA00022692"/>
    </source>
</evidence>
<evidence type="ECO:0000256" key="6">
    <source>
        <dbReference type="ARBA" id="ARBA00022729"/>
    </source>
</evidence>
<dbReference type="Pfam" id="PF13855">
    <property type="entry name" value="LRR_8"/>
    <property type="match status" value="1"/>
</dbReference>
<dbReference type="KEGG" id="spu:115920022"/>
<dbReference type="RefSeq" id="XP_030830734.1">
    <property type="nucleotide sequence ID" value="XM_030974874.1"/>
</dbReference>
<dbReference type="Gene3D" id="3.80.10.10">
    <property type="entry name" value="Ribonuclease Inhibitor"/>
    <property type="match status" value="1"/>
</dbReference>
<sequence>MIDVSNLWNAMGNISIFDRLFNLKTLDLSENPYLGKGLPPSIFRQLSALQELSIEECDISNLHHLTFFGLISLEKLSLRGNNIHQLHQDLLQGLVQVRSINLQGNFLSYLDGAIFSNNAKLTTLSLANNKLTSLNKSTFQPIKPSLSSIDLSNNPINCNCDLKWLLDWLSGPIHVVKTDETICSLASLDSVGEKPLLDFDPNEICGLNILLFCVLSLAAICFLVVVGFVYHNRWQLRFKLYLLKLAVLGYNELRDARDHNDYEFDMNIIFYDDDEHWIREQLQPAFEERLPQFERNVVGDDDLVLGMHYLDSVDYVVSRSYKTVIVLSRAAVRDRWFMLKFRIAMDHVSDTQTEFVVVVFLEDIPDDEIPFLARLYLSDGRPYLHWPNDERGQEYFWNEIVKSLTINLRTNDLLPNE</sequence>
<dbReference type="InterPro" id="IPR000483">
    <property type="entry name" value="Cys-rich_flank_reg_C"/>
</dbReference>
<dbReference type="InParanoid" id="A0A7M7N3K5"/>
<keyword evidence="11" id="KW-0675">Receptor</keyword>
<keyword evidence="10 14" id="KW-0472">Membrane</keyword>
<dbReference type="GO" id="GO:0005886">
    <property type="term" value="C:plasma membrane"/>
    <property type="evidence" value="ECO:0007669"/>
    <property type="project" value="UniProtKB-SubCell"/>
</dbReference>
<evidence type="ECO:0000313" key="17">
    <source>
        <dbReference type="Proteomes" id="UP000007110"/>
    </source>
</evidence>
<evidence type="ECO:0000256" key="4">
    <source>
        <dbReference type="ARBA" id="ARBA00022614"/>
    </source>
</evidence>
<organism evidence="16 17">
    <name type="scientific">Strongylocentrotus purpuratus</name>
    <name type="common">Purple sea urchin</name>
    <dbReference type="NCBI Taxonomy" id="7668"/>
    <lineage>
        <taxon>Eukaryota</taxon>
        <taxon>Metazoa</taxon>
        <taxon>Echinodermata</taxon>
        <taxon>Eleutherozoa</taxon>
        <taxon>Echinozoa</taxon>
        <taxon>Echinoidea</taxon>
        <taxon>Euechinoidea</taxon>
        <taxon>Echinacea</taxon>
        <taxon>Camarodonta</taxon>
        <taxon>Echinidea</taxon>
        <taxon>Strongylocentrotidae</taxon>
        <taxon>Strongylocentrotus</taxon>
    </lineage>
</organism>
<dbReference type="OMA" id="MHEANEQ"/>
<dbReference type="PANTHER" id="PTHR24368">
    <property type="entry name" value="AMPHOTERIN-INDUCED PROTEIN"/>
    <property type="match status" value="1"/>
</dbReference>
<evidence type="ECO:0000256" key="7">
    <source>
        <dbReference type="ARBA" id="ARBA00022737"/>
    </source>
</evidence>
<keyword evidence="6" id="KW-0732">Signal</keyword>
<dbReference type="InterPro" id="IPR035897">
    <property type="entry name" value="Toll_tir_struct_dom_sf"/>
</dbReference>
<dbReference type="GO" id="GO:0007165">
    <property type="term" value="P:signal transduction"/>
    <property type="evidence" value="ECO:0007669"/>
    <property type="project" value="InterPro"/>
</dbReference>
<dbReference type="GeneID" id="115920022"/>
<dbReference type="Gene3D" id="3.40.50.10140">
    <property type="entry name" value="Toll/interleukin-1 receptor homology (TIR) domain"/>
    <property type="match status" value="1"/>
</dbReference>
<keyword evidence="7" id="KW-0677">Repeat</keyword>
<evidence type="ECO:0000259" key="15">
    <source>
        <dbReference type="PROSITE" id="PS50104"/>
    </source>
</evidence>
<dbReference type="SMART" id="SM00082">
    <property type="entry name" value="LRRCT"/>
    <property type="match status" value="1"/>
</dbReference>
<dbReference type="PROSITE" id="PS50104">
    <property type="entry name" value="TIR"/>
    <property type="match status" value="1"/>
</dbReference>
<protein>
    <recommendedName>
        <fullName evidence="15">TIR domain-containing protein</fullName>
    </recommendedName>
</protein>
<dbReference type="AlphaFoldDB" id="A0A7M7N3K5"/>
<name>A0A7M7N3K5_STRPU</name>
<dbReference type="OrthoDB" id="1421090at2759"/>
<proteinExistence type="inferred from homology"/>
<evidence type="ECO:0000256" key="8">
    <source>
        <dbReference type="ARBA" id="ARBA00022889"/>
    </source>
</evidence>
<evidence type="ECO:0000256" key="13">
    <source>
        <dbReference type="ARBA" id="ARBA00023319"/>
    </source>
</evidence>
<comment type="similarity">
    <text evidence="2">Belongs to the immunoglobulin superfamily. AMIGO family.</text>
</comment>
<reference evidence="16" key="2">
    <citation type="submission" date="2021-01" db="UniProtKB">
        <authorList>
            <consortium name="EnsemblMetazoa"/>
        </authorList>
    </citation>
    <scope>IDENTIFICATION</scope>
</reference>
<dbReference type="Proteomes" id="UP000007110">
    <property type="component" value="Unassembled WGS sequence"/>
</dbReference>
<evidence type="ECO:0000313" key="16">
    <source>
        <dbReference type="EnsemblMetazoa" id="XP_030830734"/>
    </source>
</evidence>
<evidence type="ECO:0000256" key="9">
    <source>
        <dbReference type="ARBA" id="ARBA00022989"/>
    </source>
</evidence>
<keyword evidence="12" id="KW-0325">Glycoprotein</keyword>
<evidence type="ECO:0000256" key="14">
    <source>
        <dbReference type="SAM" id="Phobius"/>
    </source>
</evidence>
<dbReference type="SMART" id="SM00255">
    <property type="entry name" value="TIR"/>
    <property type="match status" value="1"/>
</dbReference>
<evidence type="ECO:0000256" key="12">
    <source>
        <dbReference type="ARBA" id="ARBA00023180"/>
    </source>
</evidence>
<dbReference type="SMART" id="SM00369">
    <property type="entry name" value="LRR_TYP"/>
    <property type="match status" value="5"/>
</dbReference>
<evidence type="ECO:0000256" key="2">
    <source>
        <dbReference type="ARBA" id="ARBA00005670"/>
    </source>
</evidence>
<comment type="similarity">
    <text evidence="3">Belongs to the Toll-like receptor family.</text>
</comment>
<keyword evidence="13" id="KW-0393">Immunoglobulin domain</keyword>
<dbReference type="InterPro" id="IPR031283">
    <property type="entry name" value="AMIGO"/>
</dbReference>
<comment type="subcellular location">
    <subcellularLocation>
        <location evidence="1">Cell membrane</location>
        <topology evidence="1">Single-pass type I membrane protein</topology>
    </subcellularLocation>
</comment>
<dbReference type="PROSITE" id="PS51450">
    <property type="entry name" value="LRR"/>
    <property type="match status" value="1"/>
</dbReference>
<dbReference type="InterPro" id="IPR003591">
    <property type="entry name" value="Leu-rich_rpt_typical-subtyp"/>
</dbReference>
<reference evidence="17" key="1">
    <citation type="submission" date="2015-02" db="EMBL/GenBank/DDBJ databases">
        <title>Genome sequencing for Strongylocentrotus purpuratus.</title>
        <authorList>
            <person name="Murali S."/>
            <person name="Liu Y."/>
            <person name="Vee V."/>
            <person name="English A."/>
            <person name="Wang M."/>
            <person name="Skinner E."/>
            <person name="Han Y."/>
            <person name="Muzny D.M."/>
            <person name="Worley K.C."/>
            <person name="Gibbs R.A."/>
        </authorList>
    </citation>
    <scope>NUCLEOTIDE SEQUENCE</scope>
</reference>
<evidence type="ECO:0000256" key="3">
    <source>
        <dbReference type="ARBA" id="ARBA00009634"/>
    </source>
</evidence>
<dbReference type="SUPFAM" id="SSF52058">
    <property type="entry name" value="L domain-like"/>
    <property type="match status" value="1"/>
</dbReference>
<keyword evidence="4" id="KW-0433">Leucine-rich repeat</keyword>
<dbReference type="EnsemblMetazoa" id="XM_030974874">
    <property type="protein sequence ID" value="XP_030830734"/>
    <property type="gene ID" value="LOC115920022"/>
</dbReference>
<dbReference type="Pfam" id="PF00560">
    <property type="entry name" value="LRR_1"/>
    <property type="match status" value="2"/>
</dbReference>
<feature type="domain" description="TIR" evidence="15">
    <location>
        <begin position="262"/>
        <end position="404"/>
    </location>
</feature>
<dbReference type="SUPFAM" id="SSF52200">
    <property type="entry name" value="Toll/Interleukin receptor TIR domain"/>
    <property type="match status" value="1"/>
</dbReference>
<keyword evidence="5 14" id="KW-0812">Transmembrane</keyword>
<evidence type="ECO:0000256" key="10">
    <source>
        <dbReference type="ARBA" id="ARBA00023136"/>
    </source>
</evidence>
<dbReference type="InterPro" id="IPR032675">
    <property type="entry name" value="LRR_dom_sf"/>
</dbReference>
<dbReference type="GO" id="GO:0007155">
    <property type="term" value="P:cell adhesion"/>
    <property type="evidence" value="ECO:0007669"/>
    <property type="project" value="UniProtKB-KW"/>
</dbReference>
<dbReference type="PANTHER" id="PTHR24368:SF210">
    <property type="entry name" value="SURFACE ANTIGEN BSPA-LIKE"/>
    <property type="match status" value="1"/>
</dbReference>
<keyword evidence="17" id="KW-1185">Reference proteome</keyword>
<dbReference type="InterPro" id="IPR000157">
    <property type="entry name" value="TIR_dom"/>
</dbReference>
<dbReference type="InterPro" id="IPR001611">
    <property type="entry name" value="Leu-rich_rpt"/>
</dbReference>
<keyword evidence="8" id="KW-0130">Cell adhesion</keyword>
<keyword evidence="9 14" id="KW-1133">Transmembrane helix</keyword>
<accession>A0A7M7N3K5</accession>
<feature type="transmembrane region" description="Helical" evidence="14">
    <location>
        <begin position="209"/>
        <end position="230"/>
    </location>
</feature>
<evidence type="ECO:0000256" key="1">
    <source>
        <dbReference type="ARBA" id="ARBA00004251"/>
    </source>
</evidence>
<dbReference type="Pfam" id="PF01582">
    <property type="entry name" value="TIR"/>
    <property type="match status" value="1"/>
</dbReference>
<evidence type="ECO:0000256" key="11">
    <source>
        <dbReference type="ARBA" id="ARBA00023170"/>
    </source>
</evidence>